<gene>
    <name evidence="2" type="ORF">E3J84_00965</name>
</gene>
<reference evidence="2 3" key="1">
    <citation type="submission" date="2019-03" db="EMBL/GenBank/DDBJ databases">
        <title>Metabolic potential of uncultured bacteria and archaea associated with petroleum seepage in deep-sea sediments.</title>
        <authorList>
            <person name="Dong X."/>
            <person name="Hubert C."/>
        </authorList>
    </citation>
    <scope>NUCLEOTIDE SEQUENCE [LARGE SCALE GENOMIC DNA]</scope>
    <source>
        <strain evidence="2">E44_bin7</strain>
    </source>
</reference>
<dbReference type="InterPro" id="IPR025961">
    <property type="entry name" value="Metal_resist"/>
</dbReference>
<protein>
    <submittedName>
        <fullName evidence="2">Periplasmic heavy metal sensor</fullName>
    </submittedName>
</protein>
<accession>A0A523S460</accession>
<evidence type="ECO:0000313" key="3">
    <source>
        <dbReference type="Proteomes" id="UP000316360"/>
    </source>
</evidence>
<sequence>MKRKWLVTTIAVLVLAGMIFSVSALAAEENTSTFKEGRFRLIGPRGQKWKIFRVQGRSVPILRKMEQILPKLILMFRRGISQLLSKLQLTSEQQEDLKKLQLNFQEEILELRMELEKRQLQLKRLLLEDPADLTKIEALVDEMTPFQTEIKKKTIRFWIEVKDIFTEEQLAKFNRWNSAFRFGGGRMMLKGPYHFMGR</sequence>
<dbReference type="AlphaFoldDB" id="A0A523S460"/>
<dbReference type="Proteomes" id="UP000316360">
    <property type="component" value="Unassembled WGS sequence"/>
</dbReference>
<dbReference type="Pfam" id="PF13801">
    <property type="entry name" value="Metal_resist"/>
    <property type="match status" value="1"/>
</dbReference>
<keyword evidence="1" id="KW-0732">Signal</keyword>
<organism evidence="2 3">
    <name type="scientific">Aerophobetes bacterium</name>
    <dbReference type="NCBI Taxonomy" id="2030807"/>
    <lineage>
        <taxon>Bacteria</taxon>
        <taxon>Candidatus Aerophobota</taxon>
    </lineage>
</organism>
<evidence type="ECO:0000313" key="2">
    <source>
        <dbReference type="EMBL" id="TET12814.1"/>
    </source>
</evidence>
<evidence type="ECO:0000256" key="1">
    <source>
        <dbReference type="SAM" id="SignalP"/>
    </source>
</evidence>
<dbReference type="Gene3D" id="1.20.120.1490">
    <property type="match status" value="1"/>
</dbReference>
<comment type="caution">
    <text evidence="2">The sequence shown here is derived from an EMBL/GenBank/DDBJ whole genome shotgun (WGS) entry which is preliminary data.</text>
</comment>
<dbReference type="EMBL" id="SOKJ01000049">
    <property type="protein sequence ID" value="TET12814.1"/>
    <property type="molecule type" value="Genomic_DNA"/>
</dbReference>
<feature type="signal peptide" evidence="1">
    <location>
        <begin position="1"/>
        <end position="26"/>
    </location>
</feature>
<name>A0A523S460_UNCAE</name>
<proteinExistence type="predicted"/>
<feature type="chain" id="PRO_5022158329" evidence="1">
    <location>
        <begin position="27"/>
        <end position="198"/>
    </location>
</feature>